<name>A0A0H3ZLT7_9VIBR</name>
<organism evidence="1">
    <name type="scientific">Vibrio cyclitrophicus</name>
    <dbReference type="NCBI Taxonomy" id="47951"/>
    <lineage>
        <taxon>Bacteria</taxon>
        <taxon>Pseudomonadati</taxon>
        <taxon>Pseudomonadota</taxon>
        <taxon>Gammaproteobacteria</taxon>
        <taxon>Vibrionales</taxon>
        <taxon>Vibrionaceae</taxon>
        <taxon>Vibrio</taxon>
    </lineage>
</organism>
<reference evidence="1" key="1">
    <citation type="journal article" date="2015" name="MBio">
        <title>Eco-Evolutionary Dynamics of Episomes among Ecologically Cohesive Bacterial Populations.</title>
        <authorList>
            <person name="Xue H."/>
            <person name="Cordero O.X."/>
            <person name="Camas F.M."/>
            <person name="Trimble W."/>
            <person name="Meyer F."/>
            <person name="Guglielmini J."/>
            <person name="Rocha E.P."/>
            <person name="Polz M.F."/>
        </authorList>
    </citation>
    <scope>NUCLEOTIDE SEQUENCE</scope>
    <source>
        <strain evidence="1">FF_61</strain>
    </source>
</reference>
<dbReference type="GO" id="GO:0008237">
    <property type="term" value="F:metallopeptidase activity"/>
    <property type="evidence" value="ECO:0007669"/>
    <property type="project" value="InterPro"/>
</dbReference>
<sequence>MDLAGKIKVQNEAQQLIERLGVESDPIPRMPIAARLMVVIELLKKSIVSAVRRLWKPVKSAKKFAMQLMSDGLAKNSDFSSGVSTEALNEAGQAFLDVNDRFTSPRGPIAFFGSPAKARNMMRKVRTGKATAHYVCYNTNDKALLRELDNIHVSTQRFRTLSDLQIENYKSRTNPRAAERLKSAFEAAFEAAFERGEKSEEMQRLKVIVDNSKGWHGGFNIALKDGVTSVTYAQYVTYHELGHRLHADLLYDDNSKALNLITSLYRSGVACAIGAYAQTNESEYFAESFAIYMMAQIEPSLVSYLHVDMLNLLESLDNKKEPNNG</sequence>
<dbReference type="SUPFAM" id="SSF55486">
    <property type="entry name" value="Metalloproteases ('zincins'), catalytic domain"/>
    <property type="match status" value="1"/>
</dbReference>
<dbReference type="EMBL" id="KP795522">
    <property type="protein sequence ID" value="AKN37060.1"/>
    <property type="molecule type" value="Genomic_DNA"/>
</dbReference>
<proteinExistence type="predicted"/>
<dbReference type="Gene3D" id="3.40.390.10">
    <property type="entry name" value="Collagenase (Catalytic Domain)"/>
    <property type="match status" value="1"/>
</dbReference>
<evidence type="ECO:0000313" key="1">
    <source>
        <dbReference type="EMBL" id="AKN37060.1"/>
    </source>
</evidence>
<dbReference type="AlphaFoldDB" id="A0A0H3ZLT7"/>
<protein>
    <submittedName>
        <fullName evidence="1">Uncharacterized protein</fullName>
    </submittedName>
</protein>
<dbReference type="InterPro" id="IPR024079">
    <property type="entry name" value="MetalloPept_cat_dom_sf"/>
</dbReference>
<accession>A0A0H3ZLT7</accession>